<feature type="signal peptide" evidence="1">
    <location>
        <begin position="1"/>
        <end position="23"/>
    </location>
</feature>
<organism evidence="3 4">
    <name type="scientific">Duncaniella dubosii</name>
    <dbReference type="NCBI Taxonomy" id="2518971"/>
    <lineage>
        <taxon>Bacteria</taxon>
        <taxon>Pseudomonadati</taxon>
        <taxon>Bacteroidota</taxon>
        <taxon>Bacteroidia</taxon>
        <taxon>Bacteroidales</taxon>
        <taxon>Muribaculaceae</taxon>
        <taxon>Duncaniella</taxon>
    </lineage>
</organism>
<evidence type="ECO:0000313" key="3">
    <source>
        <dbReference type="EMBL" id="QCD43475.1"/>
    </source>
</evidence>
<dbReference type="InterPro" id="IPR038653">
    <property type="entry name" value="Put_CMD_sf"/>
</dbReference>
<evidence type="ECO:0000259" key="2">
    <source>
        <dbReference type="Pfam" id="PF13944"/>
    </source>
</evidence>
<dbReference type="Proteomes" id="UP000297149">
    <property type="component" value="Chromosome"/>
</dbReference>
<proteinExistence type="predicted"/>
<dbReference type="AlphaFoldDB" id="A0A4P7W7P6"/>
<feature type="domain" description="Lipocalin-like" evidence="2">
    <location>
        <begin position="311"/>
        <end position="428"/>
    </location>
</feature>
<dbReference type="RefSeq" id="WP_136416843.1">
    <property type="nucleotide sequence ID" value="NZ_CAXHQF010000020.1"/>
</dbReference>
<dbReference type="Gene3D" id="2.60.120.890">
    <property type="entry name" value="BT2081, beta-jelly-roll domain"/>
    <property type="match status" value="1"/>
</dbReference>
<dbReference type="InterPro" id="IPR024311">
    <property type="entry name" value="Lipocalin-like"/>
</dbReference>
<dbReference type="EMBL" id="CP039396">
    <property type="protein sequence ID" value="QCD43475.1"/>
    <property type="molecule type" value="Genomic_DNA"/>
</dbReference>
<keyword evidence="1" id="KW-0732">Signal</keyword>
<dbReference type="Gene3D" id="2.40.128.350">
    <property type="match status" value="1"/>
</dbReference>
<gene>
    <name evidence="3" type="ORF">E7747_15160</name>
</gene>
<evidence type="ECO:0000256" key="1">
    <source>
        <dbReference type="SAM" id="SignalP"/>
    </source>
</evidence>
<dbReference type="Pfam" id="PF13944">
    <property type="entry name" value="Calycin_like"/>
    <property type="match status" value="1"/>
</dbReference>
<sequence length="479" mass="51041">MKLLYKTLLSTMLVSPLCVNMYAQQQIPNSGFEGGWSDCVPWTFYVSEDKHGEASAVVAGKNPNGWVISNVAGMASYYDGLASGLGTTVVGDSVEGFNSKCAVKLTNTPNPFMDAQIVPGYVTLGTTWSTAYPGFDVSAGGMVINNSDGGSFGGIEFNGRPTGIEFMYKRSRGEDKPAEKSTVVAYLWKGHWTQKDVPAVVYMAGEPVCADMTDRDRCILGMDMTGCQGGEVSKSDDAELIAVINAEITEDASEWTKFSATFDYKSDATPEMINIIIAAGDYFGGASVVGKDNSITVDDVKLIYAENDKNVYSGVLNIDMMGNALATNKPATIEITPAGEGKCTFTLPNFVLEMPGAEPMVLGDIVVNDVTTSEENGTTAYNGEVKGLQLAGGSIVADVTLNGTISGNNVVMNIDVMWSGIPIKVTFTSTTSGINDINADLNAPVEYFNIQGMRVDADNMTPGIYVKRQGNKVSKILVK</sequence>
<accession>A0A4P7W7P6</accession>
<feature type="chain" id="PRO_5020646848" description="Lipocalin-like domain-containing protein" evidence="1">
    <location>
        <begin position="24"/>
        <end position="479"/>
    </location>
</feature>
<evidence type="ECO:0000313" key="4">
    <source>
        <dbReference type="Proteomes" id="UP000297149"/>
    </source>
</evidence>
<reference evidence="4" key="1">
    <citation type="submission" date="2019-02" db="EMBL/GenBank/DDBJ databases">
        <title>Isolation and identification of novel species under the genus Muribaculum.</title>
        <authorList>
            <person name="Miyake S."/>
            <person name="Ding Y."/>
            <person name="Low A."/>
            <person name="Soh M."/>
            <person name="Seedorf H."/>
        </authorList>
    </citation>
    <scope>NUCLEOTIDE SEQUENCE [LARGE SCALE GENOMIC DNA]</scope>
    <source>
        <strain evidence="4">H5</strain>
    </source>
</reference>
<protein>
    <recommendedName>
        <fullName evidence="2">Lipocalin-like domain-containing protein</fullName>
    </recommendedName>
</protein>
<name>A0A4P7W7P6_9BACT</name>
<keyword evidence="4" id="KW-1185">Reference proteome</keyword>
<dbReference type="KEGG" id="ddb:E7747_15160"/>